<dbReference type="GO" id="GO:0003700">
    <property type="term" value="F:DNA-binding transcription factor activity"/>
    <property type="evidence" value="ECO:0007669"/>
    <property type="project" value="InterPro"/>
</dbReference>
<dbReference type="CDD" id="cd07377">
    <property type="entry name" value="WHTH_GntR"/>
    <property type="match status" value="1"/>
</dbReference>
<keyword evidence="6" id="KW-1185">Reference proteome</keyword>
<feature type="domain" description="HTH gntR-type" evidence="4">
    <location>
        <begin position="11"/>
        <end position="79"/>
    </location>
</feature>
<dbReference type="PRINTS" id="PR00035">
    <property type="entry name" value="HTHGNTR"/>
</dbReference>
<proteinExistence type="predicted"/>
<protein>
    <submittedName>
        <fullName evidence="5">FadR family transcriptional regulator</fullName>
    </submittedName>
</protein>
<accession>A0A317CL21</accession>
<dbReference type="PANTHER" id="PTHR43537">
    <property type="entry name" value="TRANSCRIPTIONAL REGULATOR, GNTR FAMILY"/>
    <property type="match status" value="1"/>
</dbReference>
<dbReference type="SUPFAM" id="SSF48008">
    <property type="entry name" value="GntR ligand-binding domain-like"/>
    <property type="match status" value="1"/>
</dbReference>
<dbReference type="InterPro" id="IPR036388">
    <property type="entry name" value="WH-like_DNA-bd_sf"/>
</dbReference>
<sequence length="237" mass="26125">MDLNFQINKREKLSDQLYGQLLKKIVAGELKEGDKLPSENEIAQAFQVSRPVIREALMRLQADGLIYSRQGAGSFVKARPPEGLIKFTAPSDIAGLLRCFEARLPLEGAIASLAAQRATEEDLKAIESALIKMEDIMNKGAIADKADFDFHMAIANAAGNEFCVSILSTLHTAMRSGMRVALNITKTGSKERLKKVQEEHRTIYDAIAIGDVTAADLAMRYHIQSARTRLMNHQRGA</sequence>
<keyword evidence="3" id="KW-0804">Transcription</keyword>
<evidence type="ECO:0000313" key="6">
    <source>
        <dbReference type="Proteomes" id="UP000245506"/>
    </source>
</evidence>
<dbReference type="SMART" id="SM00345">
    <property type="entry name" value="HTH_GNTR"/>
    <property type="match status" value="1"/>
</dbReference>
<dbReference type="InterPro" id="IPR011711">
    <property type="entry name" value="GntR_C"/>
</dbReference>
<dbReference type="EMBL" id="QGKL01000023">
    <property type="protein sequence ID" value="PWQ97062.1"/>
    <property type="molecule type" value="Genomic_DNA"/>
</dbReference>
<dbReference type="InterPro" id="IPR008920">
    <property type="entry name" value="TF_FadR/GntR_C"/>
</dbReference>
<dbReference type="Proteomes" id="UP000245506">
    <property type="component" value="Unassembled WGS sequence"/>
</dbReference>
<dbReference type="PROSITE" id="PS50949">
    <property type="entry name" value="HTH_GNTR"/>
    <property type="match status" value="1"/>
</dbReference>
<dbReference type="Gene3D" id="1.20.120.530">
    <property type="entry name" value="GntR ligand-binding domain-like"/>
    <property type="match status" value="1"/>
</dbReference>
<name>A0A317CL21_9GAMM</name>
<dbReference type="RefSeq" id="WP_109822832.1">
    <property type="nucleotide sequence ID" value="NZ_QGKL01000023.1"/>
</dbReference>
<evidence type="ECO:0000259" key="4">
    <source>
        <dbReference type="PROSITE" id="PS50949"/>
    </source>
</evidence>
<evidence type="ECO:0000256" key="3">
    <source>
        <dbReference type="ARBA" id="ARBA00023163"/>
    </source>
</evidence>
<evidence type="ECO:0000313" key="5">
    <source>
        <dbReference type="EMBL" id="PWQ97062.1"/>
    </source>
</evidence>
<dbReference type="InterPro" id="IPR000524">
    <property type="entry name" value="Tscrpt_reg_HTH_GntR"/>
</dbReference>
<dbReference type="SUPFAM" id="SSF46785">
    <property type="entry name" value="Winged helix' DNA-binding domain"/>
    <property type="match status" value="1"/>
</dbReference>
<dbReference type="Pfam" id="PF00392">
    <property type="entry name" value="GntR"/>
    <property type="match status" value="1"/>
</dbReference>
<dbReference type="AlphaFoldDB" id="A0A317CL21"/>
<dbReference type="SMART" id="SM00895">
    <property type="entry name" value="FCD"/>
    <property type="match status" value="1"/>
</dbReference>
<dbReference type="Pfam" id="PF07729">
    <property type="entry name" value="FCD"/>
    <property type="match status" value="1"/>
</dbReference>
<dbReference type="GO" id="GO:0003677">
    <property type="term" value="F:DNA binding"/>
    <property type="evidence" value="ECO:0007669"/>
    <property type="project" value="UniProtKB-KW"/>
</dbReference>
<evidence type="ECO:0000256" key="2">
    <source>
        <dbReference type="ARBA" id="ARBA00023125"/>
    </source>
</evidence>
<keyword evidence="2" id="KW-0238">DNA-binding</keyword>
<dbReference type="Gene3D" id="1.10.10.10">
    <property type="entry name" value="Winged helix-like DNA-binding domain superfamily/Winged helix DNA-binding domain"/>
    <property type="match status" value="1"/>
</dbReference>
<dbReference type="PANTHER" id="PTHR43537:SF5">
    <property type="entry name" value="UXU OPERON TRANSCRIPTIONAL REGULATOR"/>
    <property type="match status" value="1"/>
</dbReference>
<reference evidence="5 6" key="1">
    <citation type="submission" date="2018-05" db="EMBL/GenBank/DDBJ databases">
        <title>Leucothrix arctica sp. nov., isolated from Arctic seawater.</title>
        <authorList>
            <person name="Choi A."/>
            <person name="Baek K."/>
        </authorList>
    </citation>
    <scope>NUCLEOTIDE SEQUENCE [LARGE SCALE GENOMIC DNA]</scope>
    <source>
        <strain evidence="5 6">IMCC9719</strain>
    </source>
</reference>
<organism evidence="5 6">
    <name type="scientific">Leucothrix arctica</name>
    <dbReference type="NCBI Taxonomy" id="1481894"/>
    <lineage>
        <taxon>Bacteria</taxon>
        <taxon>Pseudomonadati</taxon>
        <taxon>Pseudomonadota</taxon>
        <taxon>Gammaproteobacteria</taxon>
        <taxon>Thiotrichales</taxon>
        <taxon>Thiotrichaceae</taxon>
        <taxon>Leucothrix</taxon>
    </lineage>
</organism>
<comment type="caution">
    <text evidence="5">The sequence shown here is derived from an EMBL/GenBank/DDBJ whole genome shotgun (WGS) entry which is preliminary data.</text>
</comment>
<dbReference type="InterPro" id="IPR036390">
    <property type="entry name" value="WH_DNA-bd_sf"/>
</dbReference>
<keyword evidence="1" id="KW-0805">Transcription regulation</keyword>
<evidence type="ECO:0000256" key="1">
    <source>
        <dbReference type="ARBA" id="ARBA00023015"/>
    </source>
</evidence>
<gene>
    <name evidence="5" type="ORF">DKT75_07635</name>
</gene>
<dbReference type="OrthoDB" id="1040417at2"/>